<dbReference type="EMBL" id="FQZV01000038">
    <property type="protein sequence ID" value="SHJ72889.1"/>
    <property type="molecule type" value="Genomic_DNA"/>
</dbReference>
<dbReference type="SUPFAM" id="SSF46689">
    <property type="entry name" value="Homeodomain-like"/>
    <property type="match status" value="2"/>
</dbReference>
<dbReference type="SMART" id="SM00342">
    <property type="entry name" value="HTH_ARAC"/>
    <property type="match status" value="1"/>
</dbReference>
<keyword evidence="3" id="KW-0238">DNA-binding</keyword>
<feature type="modified residue" description="4-aspartylphosphate" evidence="6">
    <location>
        <position position="55"/>
    </location>
</feature>
<evidence type="ECO:0000256" key="4">
    <source>
        <dbReference type="ARBA" id="ARBA00023163"/>
    </source>
</evidence>
<dbReference type="PROSITE" id="PS01124">
    <property type="entry name" value="HTH_ARAC_FAMILY_2"/>
    <property type="match status" value="1"/>
</dbReference>
<dbReference type="SUPFAM" id="SSF52172">
    <property type="entry name" value="CheY-like"/>
    <property type="match status" value="1"/>
</dbReference>
<evidence type="ECO:0000256" key="5">
    <source>
        <dbReference type="ARBA" id="ARBA00024867"/>
    </source>
</evidence>
<keyword evidence="2" id="KW-0805">Transcription regulation</keyword>
<dbReference type="PRINTS" id="PR00032">
    <property type="entry name" value="HTHARAC"/>
</dbReference>
<dbReference type="Proteomes" id="UP000184536">
    <property type="component" value="Unassembled WGS sequence"/>
</dbReference>
<feature type="domain" description="Response regulatory" evidence="8">
    <location>
        <begin position="3"/>
        <end position="120"/>
    </location>
</feature>
<keyword evidence="4" id="KW-0804">Transcription</keyword>
<dbReference type="OrthoDB" id="324626at2"/>
<evidence type="ECO:0000256" key="6">
    <source>
        <dbReference type="PROSITE-ProRule" id="PRU00169"/>
    </source>
</evidence>
<name>A0A1M6LNV9_9FIRM</name>
<evidence type="ECO:0000313" key="10">
    <source>
        <dbReference type="Proteomes" id="UP000184536"/>
    </source>
</evidence>
<dbReference type="Gene3D" id="3.40.50.2300">
    <property type="match status" value="1"/>
</dbReference>
<evidence type="ECO:0000259" key="7">
    <source>
        <dbReference type="PROSITE" id="PS01124"/>
    </source>
</evidence>
<dbReference type="PANTHER" id="PTHR43280:SF10">
    <property type="entry name" value="REGULATORY PROTEIN POCR"/>
    <property type="match status" value="1"/>
</dbReference>
<dbReference type="InterPro" id="IPR009057">
    <property type="entry name" value="Homeodomain-like_sf"/>
</dbReference>
<organism evidence="9 10">
    <name type="scientific">Geosporobacter subterraneus DSM 17957</name>
    <dbReference type="NCBI Taxonomy" id="1121919"/>
    <lineage>
        <taxon>Bacteria</taxon>
        <taxon>Bacillati</taxon>
        <taxon>Bacillota</taxon>
        <taxon>Clostridia</taxon>
        <taxon>Peptostreptococcales</taxon>
        <taxon>Thermotaleaceae</taxon>
        <taxon>Geosporobacter</taxon>
    </lineage>
</organism>
<dbReference type="CDD" id="cd17536">
    <property type="entry name" value="REC_YesN-like"/>
    <property type="match status" value="1"/>
</dbReference>
<dbReference type="PANTHER" id="PTHR43280">
    <property type="entry name" value="ARAC-FAMILY TRANSCRIPTIONAL REGULATOR"/>
    <property type="match status" value="1"/>
</dbReference>
<dbReference type="Gene3D" id="1.10.10.60">
    <property type="entry name" value="Homeodomain-like"/>
    <property type="match status" value="2"/>
</dbReference>
<keyword evidence="6" id="KW-0597">Phosphoprotein</keyword>
<dbReference type="GO" id="GO:0043565">
    <property type="term" value="F:sequence-specific DNA binding"/>
    <property type="evidence" value="ECO:0007669"/>
    <property type="project" value="InterPro"/>
</dbReference>
<gene>
    <name evidence="9" type="ORF">SAMN02745975_02732</name>
</gene>
<dbReference type="InterPro" id="IPR018060">
    <property type="entry name" value="HTH_AraC"/>
</dbReference>
<evidence type="ECO:0000256" key="1">
    <source>
        <dbReference type="ARBA" id="ARBA00018672"/>
    </source>
</evidence>
<accession>A0A1M6LNV9</accession>
<evidence type="ECO:0000256" key="2">
    <source>
        <dbReference type="ARBA" id="ARBA00023015"/>
    </source>
</evidence>
<dbReference type="InterPro" id="IPR001789">
    <property type="entry name" value="Sig_transdc_resp-reg_receiver"/>
</dbReference>
<dbReference type="InterPro" id="IPR011006">
    <property type="entry name" value="CheY-like_superfamily"/>
</dbReference>
<dbReference type="SMART" id="SM00448">
    <property type="entry name" value="REC"/>
    <property type="match status" value="1"/>
</dbReference>
<dbReference type="AlphaFoldDB" id="A0A1M6LNV9"/>
<dbReference type="RefSeq" id="WP_110941814.1">
    <property type="nucleotide sequence ID" value="NZ_FQZV01000038.1"/>
</dbReference>
<feature type="domain" description="HTH araC/xylS-type" evidence="7">
    <location>
        <begin position="240"/>
        <end position="338"/>
    </location>
</feature>
<protein>
    <recommendedName>
        <fullName evidence="1">Stage 0 sporulation protein A homolog</fullName>
    </recommendedName>
</protein>
<sequence>MCRILLVDDEHLERKALEIIIKNGLSQATVVGQAESGDEAVRLCAELKPDIIFMDIKIPGINGIQASKIIKEKYPQTIIFILTAYDEFDFAHKAVKIGIDDYILKPAKPEEIVSIIKKYEHKVKHRENILDTQKLMNSILSRRYNDAKINLKALLDSLEASSVENEDESLKKAARIADKMLEISGTMGLKKMKADKYDAAKKFSQIYEFKKARSELEEILKAIFEEIVDNKLYERNDEINAVVNYVEKNYQNRISLEEVADYVNLNPQYLSRLVKKELGIGFTHYVTNLKIEKAKELLSDTDLPILNISLELSYNEPNYFCKVFKKIVGMTPMEYRASRSA</sequence>
<dbReference type="GO" id="GO:0003700">
    <property type="term" value="F:DNA-binding transcription factor activity"/>
    <property type="evidence" value="ECO:0007669"/>
    <property type="project" value="InterPro"/>
</dbReference>
<comment type="function">
    <text evidence="5">May play the central regulatory role in sporulation. It may be an element of the effector pathway responsible for the activation of sporulation genes in response to nutritional stress. Spo0A may act in concert with spo0H (a sigma factor) to control the expression of some genes that are critical to the sporulation process.</text>
</comment>
<proteinExistence type="predicted"/>
<evidence type="ECO:0000259" key="8">
    <source>
        <dbReference type="PROSITE" id="PS50110"/>
    </source>
</evidence>
<dbReference type="Pfam" id="PF00072">
    <property type="entry name" value="Response_reg"/>
    <property type="match status" value="1"/>
</dbReference>
<dbReference type="InterPro" id="IPR020449">
    <property type="entry name" value="Tscrpt_reg_AraC-type_HTH"/>
</dbReference>
<dbReference type="PROSITE" id="PS50110">
    <property type="entry name" value="RESPONSE_REGULATORY"/>
    <property type="match status" value="1"/>
</dbReference>
<dbReference type="Pfam" id="PF12833">
    <property type="entry name" value="HTH_18"/>
    <property type="match status" value="1"/>
</dbReference>
<dbReference type="GO" id="GO:0000160">
    <property type="term" value="P:phosphorelay signal transduction system"/>
    <property type="evidence" value="ECO:0007669"/>
    <property type="project" value="InterPro"/>
</dbReference>
<dbReference type="STRING" id="1121919.SAMN02745975_02732"/>
<evidence type="ECO:0000256" key="3">
    <source>
        <dbReference type="ARBA" id="ARBA00023125"/>
    </source>
</evidence>
<reference evidence="10" key="1">
    <citation type="submission" date="2016-11" db="EMBL/GenBank/DDBJ databases">
        <authorList>
            <person name="Varghese N."/>
            <person name="Submissions S."/>
        </authorList>
    </citation>
    <scope>NUCLEOTIDE SEQUENCE [LARGE SCALE GENOMIC DNA]</scope>
    <source>
        <strain evidence="10">DSM 17957</strain>
    </source>
</reference>
<evidence type="ECO:0000313" key="9">
    <source>
        <dbReference type="EMBL" id="SHJ72889.1"/>
    </source>
</evidence>
<keyword evidence="10" id="KW-1185">Reference proteome</keyword>